<gene>
    <name evidence="2" type="ORF">QE417_003674</name>
</gene>
<name>A0ABU3H032_9SPHI</name>
<proteinExistence type="predicted"/>
<accession>A0ABU3H032</accession>
<feature type="region of interest" description="Disordered" evidence="1">
    <location>
        <begin position="184"/>
        <end position="210"/>
    </location>
</feature>
<comment type="caution">
    <text evidence="2">The sequence shown here is derived from an EMBL/GenBank/DDBJ whole genome shotgun (WGS) entry which is preliminary data.</text>
</comment>
<evidence type="ECO:0008006" key="4">
    <source>
        <dbReference type="Google" id="ProtNLM"/>
    </source>
</evidence>
<evidence type="ECO:0000313" key="3">
    <source>
        <dbReference type="Proteomes" id="UP001258315"/>
    </source>
</evidence>
<organism evidence="2 3">
    <name type="scientific">Mucilaginibacter terrae</name>
    <dbReference type="NCBI Taxonomy" id="1955052"/>
    <lineage>
        <taxon>Bacteria</taxon>
        <taxon>Pseudomonadati</taxon>
        <taxon>Bacteroidota</taxon>
        <taxon>Sphingobacteriia</taxon>
        <taxon>Sphingobacteriales</taxon>
        <taxon>Sphingobacteriaceae</taxon>
        <taxon>Mucilaginibacter</taxon>
    </lineage>
</organism>
<evidence type="ECO:0000313" key="2">
    <source>
        <dbReference type="EMBL" id="MDT3404602.1"/>
    </source>
</evidence>
<sequence>MKTLIIALVTLIAGGIAGYYIAAQKCGSLDFLDKDAKEAFKKQVINSYREKLLAERLNFVDPPTIRIVPPEFAKSLIQEYLRQNESVTDPLQQVRTRGALLRGFFISSDAIKKMSDEFGKDFAGISLYIAKHPDDMGIKSNKLTVVASSAKRILAGDLDANKPNLIFTNGAMWEYVDPCPTNCGTGDGDGDGGPRVQPLTSGPKKTPKTQ</sequence>
<protein>
    <recommendedName>
        <fullName evidence="4">DUF2939 domain-containing protein</fullName>
    </recommendedName>
</protein>
<reference evidence="3" key="1">
    <citation type="submission" date="2023-07" db="EMBL/GenBank/DDBJ databases">
        <title>Functional and genomic diversity of the sorghum phyllosphere microbiome.</title>
        <authorList>
            <person name="Shade A."/>
        </authorList>
    </citation>
    <scope>NUCLEOTIDE SEQUENCE [LARGE SCALE GENOMIC DNA]</scope>
    <source>
        <strain evidence="3">SORGH_AS_0422</strain>
    </source>
</reference>
<keyword evidence="3" id="KW-1185">Reference proteome</keyword>
<dbReference type="EMBL" id="JAVLVU010000001">
    <property type="protein sequence ID" value="MDT3404602.1"/>
    <property type="molecule type" value="Genomic_DNA"/>
</dbReference>
<dbReference type="Proteomes" id="UP001258315">
    <property type="component" value="Unassembled WGS sequence"/>
</dbReference>
<dbReference type="RefSeq" id="WP_311952062.1">
    <property type="nucleotide sequence ID" value="NZ_JAVLVU010000001.1"/>
</dbReference>
<evidence type="ECO:0000256" key="1">
    <source>
        <dbReference type="SAM" id="MobiDB-lite"/>
    </source>
</evidence>